<dbReference type="EMBL" id="CADCUR010000245">
    <property type="protein sequence ID" value="CAA9416371.1"/>
    <property type="molecule type" value="Genomic_DNA"/>
</dbReference>
<keyword evidence="1" id="KW-0472">Membrane</keyword>
<evidence type="ECO:0000313" key="3">
    <source>
        <dbReference type="EMBL" id="CAA9416371.1"/>
    </source>
</evidence>
<sequence>MVNYYQLLKVSPKATNAEIKSAYRRLARKIHPDVNTTHAPENASGEFAKIAKAYEVLSNPQTRVAYDRGLLNAQYKNSASGDSVFTSENAHARRWRQMAYERRYNEIIDRMIADERRETMALQRVIFPTVALFLSTCFVGIFKPMFWTNLQFVGKIILLALFVVGIVHLVARLRKGFERYTYRDENLHDSILEESAPVTKPYTRFAAACFLIVGIAASLGVGLLIGNVLEMAISSPMPRIFASSLRPEFVFYPPIAVLFVDLMHSFASKFDL</sequence>
<feature type="transmembrane region" description="Helical" evidence="1">
    <location>
        <begin position="205"/>
        <end position="229"/>
    </location>
</feature>
<dbReference type="InterPro" id="IPR052276">
    <property type="entry name" value="Diphthamide-biosynth_chaperone"/>
</dbReference>
<evidence type="ECO:0000256" key="1">
    <source>
        <dbReference type="SAM" id="Phobius"/>
    </source>
</evidence>
<keyword evidence="1" id="KW-0812">Transmembrane</keyword>
<feature type="transmembrane region" description="Helical" evidence="1">
    <location>
        <begin position="249"/>
        <end position="267"/>
    </location>
</feature>
<dbReference type="InterPro" id="IPR018253">
    <property type="entry name" value="DnaJ_domain_CS"/>
</dbReference>
<keyword evidence="1" id="KW-1133">Transmembrane helix</keyword>
<dbReference type="AlphaFoldDB" id="A0A6J4PJI1"/>
<gene>
    <name evidence="3" type="ORF">AVDCRST_MAG74-2659</name>
</gene>
<dbReference type="Pfam" id="PF00226">
    <property type="entry name" value="DnaJ"/>
    <property type="match status" value="1"/>
</dbReference>
<feature type="transmembrane region" description="Helical" evidence="1">
    <location>
        <begin position="125"/>
        <end position="146"/>
    </location>
</feature>
<dbReference type="CDD" id="cd06257">
    <property type="entry name" value="DnaJ"/>
    <property type="match status" value="1"/>
</dbReference>
<feature type="transmembrane region" description="Helical" evidence="1">
    <location>
        <begin position="152"/>
        <end position="171"/>
    </location>
</feature>
<proteinExistence type="predicted"/>
<dbReference type="Gene3D" id="1.10.287.110">
    <property type="entry name" value="DnaJ domain"/>
    <property type="match status" value="1"/>
</dbReference>
<dbReference type="PRINTS" id="PR00625">
    <property type="entry name" value="JDOMAIN"/>
</dbReference>
<protein>
    <recommendedName>
        <fullName evidence="2">J domain-containing protein</fullName>
    </recommendedName>
</protein>
<dbReference type="PROSITE" id="PS00636">
    <property type="entry name" value="DNAJ_1"/>
    <property type="match status" value="1"/>
</dbReference>
<organism evidence="3">
    <name type="scientific">uncultured Pyrinomonadaceae bacterium</name>
    <dbReference type="NCBI Taxonomy" id="2283094"/>
    <lineage>
        <taxon>Bacteria</taxon>
        <taxon>Pseudomonadati</taxon>
        <taxon>Acidobacteriota</taxon>
        <taxon>Blastocatellia</taxon>
        <taxon>Blastocatellales</taxon>
        <taxon>Pyrinomonadaceae</taxon>
        <taxon>environmental samples</taxon>
    </lineage>
</organism>
<dbReference type="SMART" id="SM00271">
    <property type="entry name" value="DnaJ"/>
    <property type="match status" value="1"/>
</dbReference>
<dbReference type="PANTHER" id="PTHR44240:SF10">
    <property type="entry name" value="J DOMAIN-CONTAINING PROTEIN"/>
    <property type="match status" value="1"/>
</dbReference>
<dbReference type="PANTHER" id="PTHR44240">
    <property type="entry name" value="DNAJ DOMAIN (PROKARYOTIC HEAT SHOCK PROTEIN)-RELATED"/>
    <property type="match status" value="1"/>
</dbReference>
<dbReference type="SUPFAM" id="SSF46565">
    <property type="entry name" value="Chaperone J-domain"/>
    <property type="match status" value="1"/>
</dbReference>
<feature type="domain" description="J" evidence="2">
    <location>
        <begin position="3"/>
        <end position="70"/>
    </location>
</feature>
<reference evidence="3" key="1">
    <citation type="submission" date="2020-02" db="EMBL/GenBank/DDBJ databases">
        <authorList>
            <person name="Meier V. D."/>
        </authorList>
    </citation>
    <scope>NUCLEOTIDE SEQUENCE</scope>
    <source>
        <strain evidence="3">AVDCRST_MAG74</strain>
    </source>
</reference>
<dbReference type="InterPro" id="IPR036869">
    <property type="entry name" value="J_dom_sf"/>
</dbReference>
<dbReference type="InterPro" id="IPR001623">
    <property type="entry name" value="DnaJ_domain"/>
</dbReference>
<name>A0A6J4PJI1_9BACT</name>
<dbReference type="PROSITE" id="PS50076">
    <property type="entry name" value="DNAJ_2"/>
    <property type="match status" value="1"/>
</dbReference>
<accession>A0A6J4PJI1</accession>
<evidence type="ECO:0000259" key="2">
    <source>
        <dbReference type="PROSITE" id="PS50076"/>
    </source>
</evidence>